<protein>
    <submittedName>
        <fullName evidence="2">Alpha/beta hydrolase family protein</fullName>
    </submittedName>
</protein>
<dbReference type="EMBL" id="PVZG01000002">
    <property type="protein sequence ID" value="PRY31929.1"/>
    <property type="molecule type" value="Genomic_DNA"/>
</dbReference>
<dbReference type="Pfam" id="PF06259">
    <property type="entry name" value="Abhydrolase_8"/>
    <property type="match status" value="1"/>
</dbReference>
<dbReference type="OrthoDB" id="5969911at2"/>
<dbReference type="RefSeq" id="WP_106125163.1">
    <property type="nucleotide sequence ID" value="NZ_PVZG01000002.1"/>
</dbReference>
<comment type="caution">
    <text evidence="2">The sequence shown here is derived from an EMBL/GenBank/DDBJ whole genome shotgun (WGS) entry which is preliminary data.</text>
</comment>
<reference evidence="2 3" key="1">
    <citation type="submission" date="2018-03" db="EMBL/GenBank/DDBJ databases">
        <title>Genomic Encyclopedia of Archaeal and Bacterial Type Strains, Phase II (KMG-II): from individual species to whole genera.</title>
        <authorList>
            <person name="Goeker M."/>
        </authorList>
    </citation>
    <scope>NUCLEOTIDE SEQUENCE [LARGE SCALE GENOMIC DNA]</scope>
    <source>
        <strain evidence="2 3">DSM 45348</strain>
    </source>
</reference>
<proteinExistence type="predicted"/>
<feature type="domain" description="DUF1023" evidence="1">
    <location>
        <begin position="245"/>
        <end position="407"/>
    </location>
</feature>
<dbReference type="Proteomes" id="UP000239209">
    <property type="component" value="Unassembled WGS sequence"/>
</dbReference>
<dbReference type="AlphaFoldDB" id="A0A2T0SEU1"/>
<gene>
    <name evidence="2" type="ORF">CLV70_102140</name>
</gene>
<evidence type="ECO:0000259" key="1">
    <source>
        <dbReference type="Pfam" id="PF06259"/>
    </source>
</evidence>
<dbReference type="GO" id="GO:0016787">
    <property type="term" value="F:hydrolase activity"/>
    <property type="evidence" value="ECO:0007669"/>
    <property type="project" value="UniProtKB-KW"/>
</dbReference>
<organism evidence="2 3">
    <name type="scientific">Pseudosporangium ferrugineum</name>
    <dbReference type="NCBI Taxonomy" id="439699"/>
    <lineage>
        <taxon>Bacteria</taxon>
        <taxon>Bacillati</taxon>
        <taxon>Actinomycetota</taxon>
        <taxon>Actinomycetes</taxon>
        <taxon>Micromonosporales</taxon>
        <taxon>Micromonosporaceae</taxon>
        <taxon>Pseudosporangium</taxon>
    </lineage>
</organism>
<dbReference type="InterPro" id="IPR010427">
    <property type="entry name" value="DUF1023"/>
</dbReference>
<evidence type="ECO:0000313" key="2">
    <source>
        <dbReference type="EMBL" id="PRY31929.1"/>
    </source>
</evidence>
<keyword evidence="3" id="KW-1185">Reference proteome</keyword>
<evidence type="ECO:0000313" key="3">
    <source>
        <dbReference type="Proteomes" id="UP000239209"/>
    </source>
</evidence>
<name>A0A2T0SEU1_9ACTN</name>
<keyword evidence="2" id="KW-0378">Hydrolase</keyword>
<sequence>MAGFDRINFYAEPARMLDVARRLAGVAAELGPAGIRYAGVNLAPAAFGAAPHSAAAHGSWREAATLLTAYLAAATSEAEAMSEGVHRSSEAYRSGDARVSEMYRQLLLRLEPDAAGAPAGDAALVTRDGIPGAGTHPDAVHDWWQQLAEGPRDSVLAAHPELVGGLDGVPAESRDQANRHNLDNAISGQRDLIQRYQQEIDNGAGNEGTVLEQTHAQRQLRQMEELRTRLQGDPRAHLLSFSAEGDGRAVVALGNPDRAGAVLTYVPGMGSDLGTVPGALDRMEAVLARSPQHTAAIVWLGYDAPDLGPQVGFSSYARDAAEPLHRFQEGLRTTHLGDVPSNNVLLAHSYGSTAYGITAAQYGVSADRVYLIGSIGTDQESANGFLGTRTENVYATTHAWDVAHLPPAVDYYRSSPSDPLFGAQQLPGAYDGVLDSHTAYLHRPEILDNIARLLARPAVTP</sequence>
<accession>A0A2T0SEU1</accession>